<dbReference type="EMBL" id="KV784354">
    <property type="protein sequence ID" value="OEU20475.1"/>
    <property type="molecule type" value="Genomic_DNA"/>
</dbReference>
<evidence type="ECO:0000256" key="4">
    <source>
        <dbReference type="SAM" id="MobiDB-lite"/>
    </source>
</evidence>
<proteinExistence type="predicted"/>
<keyword evidence="7" id="KW-1185">Reference proteome</keyword>
<feature type="region of interest" description="Disordered" evidence="4">
    <location>
        <begin position="153"/>
        <end position="213"/>
    </location>
</feature>
<dbReference type="PROSITE" id="PS50102">
    <property type="entry name" value="RRM"/>
    <property type="match status" value="1"/>
</dbReference>
<evidence type="ECO:0000256" key="3">
    <source>
        <dbReference type="PROSITE-ProRule" id="PRU00176"/>
    </source>
</evidence>
<evidence type="ECO:0000313" key="7">
    <source>
        <dbReference type="Proteomes" id="UP000095751"/>
    </source>
</evidence>
<dbReference type="CDD" id="cd12254">
    <property type="entry name" value="RRM_hnRNPH_ESRPs_RBM12_like"/>
    <property type="match status" value="2"/>
</dbReference>
<feature type="domain" description="RRM" evidence="5">
    <location>
        <begin position="221"/>
        <end position="298"/>
    </location>
</feature>
<evidence type="ECO:0000256" key="1">
    <source>
        <dbReference type="ARBA" id="ARBA00022737"/>
    </source>
</evidence>
<dbReference type="OrthoDB" id="431068at2759"/>
<accession>A0A1E7FQU7</accession>
<dbReference type="InterPro" id="IPR012677">
    <property type="entry name" value="Nucleotide-bd_a/b_plait_sf"/>
</dbReference>
<dbReference type="Gene3D" id="3.30.70.330">
    <property type="match status" value="2"/>
</dbReference>
<dbReference type="InterPro" id="IPR000504">
    <property type="entry name" value="RRM_dom"/>
</dbReference>
<keyword evidence="2 3" id="KW-0694">RNA-binding</keyword>
<dbReference type="AlphaFoldDB" id="A0A1E7FQU7"/>
<organism evidence="6 7">
    <name type="scientific">Fragilariopsis cylindrus CCMP1102</name>
    <dbReference type="NCBI Taxonomy" id="635003"/>
    <lineage>
        <taxon>Eukaryota</taxon>
        <taxon>Sar</taxon>
        <taxon>Stramenopiles</taxon>
        <taxon>Ochrophyta</taxon>
        <taxon>Bacillariophyta</taxon>
        <taxon>Bacillariophyceae</taxon>
        <taxon>Bacillariophycidae</taxon>
        <taxon>Bacillariales</taxon>
        <taxon>Bacillariaceae</taxon>
        <taxon>Fragilariopsis</taxon>
    </lineage>
</organism>
<dbReference type="KEGG" id="fcy:FRACYDRAFT_274197"/>
<dbReference type="SMART" id="SM00360">
    <property type="entry name" value="RRM"/>
    <property type="match status" value="2"/>
</dbReference>
<gene>
    <name evidence="6" type="ORF">FRACYDRAFT_274197</name>
</gene>
<sequence length="311" mass="33400">MEGVPLPPGIPGLGGSTDPLEAVLGPFPCARLRNLPFDATLEDILILFQGLVVIDVVLIGQGEAFVIFANPMDYQMALQRDRQTIGRSFVAISPGSRLDYYSAIAIQQWQEQQGGPSSRSSDEIHMGDDQYHQRDVKGGSDIFGMSGMISSSYPSQSSGAIQGGNRGDIGPRHAGRGPMGGGPGGPMGGRGGNNTGRGNPVPPGGMVKRTGGGIQVGEHTGYLRMRGLPFSAAKEDVYVFFEEYHTVPDSIVLTYRSDGRATGEAYVQFETGDDSTNAMALHRQMMGNRYIELFLSNKEEHGRALTRFGDR</sequence>
<evidence type="ECO:0000256" key="2">
    <source>
        <dbReference type="ARBA" id="ARBA00022884"/>
    </source>
</evidence>
<feature type="compositionally biased region" description="Gly residues" evidence="4">
    <location>
        <begin position="177"/>
        <end position="195"/>
    </location>
</feature>
<evidence type="ECO:0000313" key="6">
    <source>
        <dbReference type="EMBL" id="OEU20475.1"/>
    </source>
</evidence>
<feature type="compositionally biased region" description="Basic and acidic residues" evidence="4">
    <location>
        <begin position="120"/>
        <end position="135"/>
    </location>
</feature>
<dbReference type="InterPro" id="IPR035979">
    <property type="entry name" value="RBD_domain_sf"/>
</dbReference>
<dbReference type="PANTHER" id="PTHR13976">
    <property type="entry name" value="HETEROGENEOUS NUCLEAR RIBONUCLEOPROTEIN-RELATED"/>
    <property type="match status" value="1"/>
</dbReference>
<keyword evidence="1" id="KW-0677">Repeat</keyword>
<name>A0A1E7FQU7_9STRA</name>
<protein>
    <recommendedName>
        <fullName evidence="5">RRM domain-containing protein</fullName>
    </recommendedName>
</protein>
<dbReference type="InterPro" id="IPR050666">
    <property type="entry name" value="ESRP"/>
</dbReference>
<dbReference type="InParanoid" id="A0A1E7FQU7"/>
<reference evidence="6 7" key="1">
    <citation type="submission" date="2016-09" db="EMBL/GenBank/DDBJ databases">
        <title>Extensive genetic diversity and differential bi-allelic expression allows diatom success in the polar Southern Ocean.</title>
        <authorList>
            <consortium name="DOE Joint Genome Institute"/>
            <person name="Mock T."/>
            <person name="Otillar R.P."/>
            <person name="Strauss J."/>
            <person name="Dupont C."/>
            <person name="Frickenhaus S."/>
            <person name="Maumus F."/>
            <person name="Mcmullan M."/>
            <person name="Sanges R."/>
            <person name="Schmutz J."/>
            <person name="Toseland A."/>
            <person name="Valas R."/>
            <person name="Veluchamy A."/>
            <person name="Ward B.J."/>
            <person name="Allen A."/>
            <person name="Barry K."/>
            <person name="Falciatore A."/>
            <person name="Ferrante M."/>
            <person name="Fortunato A.E."/>
            <person name="Gloeckner G."/>
            <person name="Gruber A."/>
            <person name="Hipkin R."/>
            <person name="Janech M."/>
            <person name="Kroth P."/>
            <person name="Leese F."/>
            <person name="Lindquist E."/>
            <person name="Lyon B.R."/>
            <person name="Martin J."/>
            <person name="Mayer C."/>
            <person name="Parker M."/>
            <person name="Quesneville H."/>
            <person name="Raymond J."/>
            <person name="Uhlig C."/>
            <person name="Valentin K.U."/>
            <person name="Worden A.Z."/>
            <person name="Armbrust E.V."/>
            <person name="Bowler C."/>
            <person name="Green B."/>
            <person name="Moulton V."/>
            <person name="Van Oosterhout C."/>
            <person name="Grigoriev I."/>
        </authorList>
    </citation>
    <scope>NUCLEOTIDE SEQUENCE [LARGE SCALE GENOMIC DNA]</scope>
    <source>
        <strain evidence="6 7">CCMP1102</strain>
    </source>
</reference>
<dbReference type="GO" id="GO:0003723">
    <property type="term" value="F:RNA binding"/>
    <property type="evidence" value="ECO:0007669"/>
    <property type="project" value="UniProtKB-UniRule"/>
</dbReference>
<dbReference type="Proteomes" id="UP000095751">
    <property type="component" value="Unassembled WGS sequence"/>
</dbReference>
<dbReference type="Pfam" id="PF00076">
    <property type="entry name" value="RRM_1"/>
    <property type="match status" value="1"/>
</dbReference>
<dbReference type="SUPFAM" id="SSF54928">
    <property type="entry name" value="RNA-binding domain, RBD"/>
    <property type="match status" value="2"/>
</dbReference>
<evidence type="ECO:0000259" key="5">
    <source>
        <dbReference type="PROSITE" id="PS50102"/>
    </source>
</evidence>
<feature type="region of interest" description="Disordered" evidence="4">
    <location>
        <begin position="111"/>
        <end position="135"/>
    </location>
</feature>